<evidence type="ECO:0000313" key="2">
    <source>
        <dbReference type="Proteomes" id="UP000464214"/>
    </source>
</evidence>
<accession>A0A6P1NZZ0</accession>
<evidence type="ECO:0000313" key="1">
    <source>
        <dbReference type="EMBL" id="QHL87551.1"/>
    </source>
</evidence>
<gene>
    <name evidence="1" type="ORF">GU926_08910</name>
</gene>
<dbReference type="KEGG" id="nib:GU926_08910"/>
<reference evidence="1 2" key="1">
    <citation type="submission" date="2020-01" db="EMBL/GenBank/DDBJ databases">
        <authorList>
            <person name="Kim M."/>
        </authorList>
    </citation>
    <scope>NUCLEOTIDE SEQUENCE [LARGE SCALE GENOMIC DNA]</scope>
    <source>
        <strain evidence="1 2">BT10</strain>
    </source>
</reference>
<dbReference type="EMBL" id="CP047897">
    <property type="protein sequence ID" value="QHL87551.1"/>
    <property type="molecule type" value="Genomic_DNA"/>
</dbReference>
<dbReference type="RefSeq" id="WP_160691066.1">
    <property type="nucleotide sequence ID" value="NZ_CP047897.1"/>
</dbReference>
<dbReference type="Proteomes" id="UP000464214">
    <property type="component" value="Chromosome"/>
</dbReference>
<protein>
    <submittedName>
        <fullName evidence="1">Uncharacterized protein</fullName>
    </submittedName>
</protein>
<name>A0A6P1NZZ0_9BACT</name>
<sequence length="159" mass="18172">MISTSEDVSKISFNTSYNQFYICDKESPLKTGDDFWNETAFRIRLAKDVGVLGVGTECYGPAKGEIAFLQQPPFANNLDRYDHVVEGDLMVTSKTLQLRDCPNGHVEFEKELKPGNYRVRVSSMNLASVEGDEGDDYYRIEIWEGEPEGEKLLKEYIRR</sequence>
<dbReference type="AlphaFoldDB" id="A0A6P1NZZ0"/>
<proteinExistence type="predicted"/>
<organism evidence="1 2">
    <name type="scientific">Nibribacter ruber</name>
    <dbReference type="NCBI Taxonomy" id="2698458"/>
    <lineage>
        <taxon>Bacteria</taxon>
        <taxon>Pseudomonadati</taxon>
        <taxon>Bacteroidota</taxon>
        <taxon>Cytophagia</taxon>
        <taxon>Cytophagales</taxon>
        <taxon>Hymenobacteraceae</taxon>
        <taxon>Nibribacter</taxon>
    </lineage>
</organism>
<keyword evidence="2" id="KW-1185">Reference proteome</keyword>